<dbReference type="Pfam" id="PF02518">
    <property type="entry name" value="HATPase_c"/>
    <property type="match status" value="1"/>
</dbReference>
<feature type="binding site" evidence="8">
    <location>
        <begin position="100"/>
        <end position="101"/>
    </location>
    <ligand>
        <name>ATP</name>
        <dbReference type="ChEBI" id="CHEBI:30616"/>
    </ligand>
</feature>
<dbReference type="PANTHER" id="PTHR11528">
    <property type="entry name" value="HEAT SHOCK PROTEIN 90 FAMILY MEMBER"/>
    <property type="match status" value="1"/>
</dbReference>
<gene>
    <name evidence="11" type="ORF">COLO4_30309</name>
</gene>
<keyword evidence="5 8" id="KW-0067">ATP-binding</keyword>
<dbReference type="InterPro" id="IPR020568">
    <property type="entry name" value="Ribosomal_Su5_D2-typ_SF"/>
</dbReference>
<evidence type="ECO:0000256" key="6">
    <source>
        <dbReference type="ARBA" id="ARBA00023016"/>
    </source>
</evidence>
<feature type="compositionally biased region" description="Acidic residues" evidence="9">
    <location>
        <begin position="231"/>
        <end position="240"/>
    </location>
</feature>
<evidence type="ECO:0000256" key="7">
    <source>
        <dbReference type="ARBA" id="ARBA00023186"/>
    </source>
</evidence>
<organism evidence="11 12">
    <name type="scientific">Corchorus olitorius</name>
    <dbReference type="NCBI Taxonomy" id="93759"/>
    <lineage>
        <taxon>Eukaryota</taxon>
        <taxon>Viridiplantae</taxon>
        <taxon>Streptophyta</taxon>
        <taxon>Embryophyta</taxon>
        <taxon>Tracheophyta</taxon>
        <taxon>Spermatophyta</taxon>
        <taxon>Magnoliopsida</taxon>
        <taxon>eudicotyledons</taxon>
        <taxon>Gunneridae</taxon>
        <taxon>Pentapetalae</taxon>
        <taxon>rosids</taxon>
        <taxon>malvids</taxon>
        <taxon>Malvales</taxon>
        <taxon>Malvaceae</taxon>
        <taxon>Grewioideae</taxon>
        <taxon>Apeibeae</taxon>
        <taxon>Corchorus</taxon>
    </lineage>
</organism>
<dbReference type="Gene3D" id="1.20.120.790">
    <property type="entry name" value="Heat shock protein 90, C-terminal domain"/>
    <property type="match status" value="1"/>
</dbReference>
<feature type="binding site" evidence="8">
    <location>
        <position position="80"/>
    </location>
    <ligand>
        <name>ATP</name>
        <dbReference type="ChEBI" id="CHEBI:30616"/>
    </ligand>
</feature>
<accession>A0A1R3H9C6</accession>
<dbReference type="GO" id="GO:0005737">
    <property type="term" value="C:cytoplasm"/>
    <property type="evidence" value="ECO:0007669"/>
    <property type="project" value="UniProtKB-SubCell"/>
</dbReference>
<keyword evidence="12" id="KW-1185">Reference proteome</keyword>
<dbReference type="NCBIfam" id="NF003555">
    <property type="entry name" value="PRK05218.1"/>
    <property type="match status" value="1"/>
</dbReference>
<dbReference type="AlphaFoldDB" id="A0A1R3H9C6"/>
<dbReference type="GO" id="GO:0005524">
    <property type="term" value="F:ATP binding"/>
    <property type="evidence" value="ECO:0007669"/>
    <property type="project" value="UniProtKB-KW"/>
</dbReference>
<dbReference type="InterPro" id="IPR036890">
    <property type="entry name" value="HATPase_C_sf"/>
</dbReference>
<dbReference type="FunFam" id="1.20.120.790:FF:000001">
    <property type="entry name" value="Heat shock protein 90 alpha"/>
    <property type="match status" value="1"/>
</dbReference>
<dbReference type="PROSITE" id="PS00298">
    <property type="entry name" value="HSP90"/>
    <property type="match status" value="1"/>
</dbReference>
<dbReference type="STRING" id="93759.A0A1R3H9C6"/>
<feature type="binding site" evidence="8">
    <location>
        <position position="85"/>
    </location>
    <ligand>
        <name>ATP</name>
        <dbReference type="ChEBI" id="CHEBI:30616"/>
    </ligand>
</feature>
<dbReference type="Gene3D" id="3.30.230.80">
    <property type="match status" value="1"/>
</dbReference>
<feature type="binding site" evidence="8">
    <location>
        <position position="172"/>
    </location>
    <ligand>
        <name>ATP</name>
        <dbReference type="ChEBI" id="CHEBI:30616"/>
    </ligand>
</feature>
<dbReference type="Proteomes" id="UP000187203">
    <property type="component" value="Unassembled WGS sequence"/>
</dbReference>
<evidence type="ECO:0000256" key="2">
    <source>
        <dbReference type="ARBA" id="ARBA00008239"/>
    </source>
</evidence>
<keyword evidence="4 8" id="KW-0547">Nucleotide-binding</keyword>
<dbReference type="Pfam" id="PF00183">
    <property type="entry name" value="HSP90"/>
    <property type="match status" value="1"/>
</dbReference>
<feature type="region of interest" description="Disordered" evidence="9">
    <location>
        <begin position="619"/>
        <end position="646"/>
    </location>
</feature>
<dbReference type="GO" id="GO:0140662">
    <property type="term" value="F:ATP-dependent protein folding chaperone"/>
    <property type="evidence" value="ECO:0007669"/>
    <property type="project" value="InterPro"/>
</dbReference>
<proteinExistence type="inferred from homology"/>
<feature type="binding site" evidence="8">
    <location>
        <position position="38"/>
    </location>
    <ligand>
        <name>ATP</name>
        <dbReference type="ChEBI" id="CHEBI:30616"/>
    </ligand>
</feature>
<dbReference type="InterPro" id="IPR037196">
    <property type="entry name" value="HSP90_C"/>
</dbReference>
<protein>
    <submittedName>
        <fullName evidence="11">Heat shock protein Hsp90</fullName>
    </submittedName>
</protein>
<dbReference type="EMBL" id="AWUE01020703">
    <property type="protein sequence ID" value="OMO66873.1"/>
    <property type="molecule type" value="Genomic_DNA"/>
</dbReference>
<feature type="compositionally biased region" description="Acidic residues" evidence="9">
    <location>
        <begin position="619"/>
        <end position="637"/>
    </location>
</feature>
<dbReference type="CDD" id="cd16927">
    <property type="entry name" value="HATPase_Hsp90-like"/>
    <property type="match status" value="1"/>
</dbReference>
<dbReference type="InterPro" id="IPR019805">
    <property type="entry name" value="Heat_shock_protein_90_CS"/>
</dbReference>
<dbReference type="FunFam" id="3.30.230.80:FF:000001">
    <property type="entry name" value="Heat shock protein 90 alpha"/>
    <property type="match status" value="1"/>
</dbReference>
<dbReference type="PRINTS" id="PR00775">
    <property type="entry name" value="HEATSHOCK90"/>
</dbReference>
<dbReference type="Gene3D" id="3.40.50.11260">
    <property type="match status" value="1"/>
</dbReference>
<comment type="subcellular location">
    <subcellularLocation>
        <location evidence="1">Cytoplasm</location>
    </subcellularLocation>
</comment>
<dbReference type="Gene3D" id="3.30.565.10">
    <property type="entry name" value="Histidine kinase-like ATPase, C-terminal domain"/>
    <property type="match status" value="1"/>
</dbReference>
<dbReference type="InterPro" id="IPR020575">
    <property type="entry name" value="Hsp90_N"/>
</dbReference>
<evidence type="ECO:0000256" key="3">
    <source>
        <dbReference type="ARBA" id="ARBA00022490"/>
    </source>
</evidence>
<keyword evidence="7" id="KW-0143">Chaperone</keyword>
<dbReference type="GO" id="GO:0016887">
    <property type="term" value="F:ATP hydrolysis activity"/>
    <property type="evidence" value="ECO:0007669"/>
    <property type="project" value="InterPro"/>
</dbReference>
<evidence type="ECO:0000313" key="12">
    <source>
        <dbReference type="Proteomes" id="UP000187203"/>
    </source>
</evidence>
<dbReference type="HAMAP" id="MF_00505">
    <property type="entry name" value="HSP90"/>
    <property type="match status" value="1"/>
</dbReference>
<feature type="binding site" evidence="8">
    <location>
        <begin position="120"/>
        <end position="125"/>
    </location>
    <ligand>
        <name>ATP</name>
        <dbReference type="ChEBI" id="CHEBI:30616"/>
    </ligand>
</feature>
<feature type="binding site" evidence="8">
    <location>
        <position position="93"/>
    </location>
    <ligand>
        <name>ATP</name>
        <dbReference type="ChEBI" id="CHEBI:30616"/>
    </ligand>
</feature>
<feature type="domain" description="Histidine kinase/HSP90-like ATPase" evidence="10">
    <location>
        <begin position="27"/>
        <end position="182"/>
    </location>
</feature>
<dbReference type="SUPFAM" id="SSF55874">
    <property type="entry name" value="ATPase domain of HSP90 chaperone/DNA topoisomerase II/histidine kinase"/>
    <property type="match status" value="1"/>
</dbReference>
<feature type="binding site" evidence="8">
    <location>
        <position position="34"/>
    </location>
    <ligand>
        <name>ATP</name>
        <dbReference type="ChEBI" id="CHEBI:30616"/>
    </ligand>
</feature>
<sequence length="646" mass="74401">MGDAETFAFQAEINQLLSLIINTFYSNKEIFLRELISNASDALDKIRFESLTDKSKLDAQPELFIRLVPDKVNKTLSIIDSGIGMTKADLVNNLGTIARSGTKEFMEALQAGADVSMIGQFGVGFYSAYLVAERVIVTTKHNDDEQYNWESQAGGSFTVTRDVDGEQLGRGTKITLFLKEDQLEYLEERRIKDLVKKHSEFISYLIYLWTEKTTEKEISDDEDDEPKKEEEGEVEDVDEEKETKSKKKKIKEVSHEWQLINKQKPIWLRKPEEITKEEYASFYKSLTNDWEEHLAVKHFSVEGQLEFKAILFVPKRAPFDLFDGKKKMNNIKLYVRRVFIMDNCEELIPEYLGFVKGVVDSDDLPLNISREMLQQNKILKVIRKNLVKKCIEMFNEIAENKEDYNKFYEAFSKNLKLGIHEDSQNRAKLADLLRYYSTKSGDELTSLKDYVTRMKEDQKDIYYITGESKKAFENSPFLEKLKKKGYEVLFMVDAIDEYAVGQLKEYDGKKIVDSPCCLVTGEYGWTANMERIMKAQALRDNSMSSYMSSKKTMEINPDNGIMEELRKRAEADKNDKSVKDLVLLLFETTLLTSGFSLEDPNTFAARIHRMLKLGLSIDEDETGADDADMPALEEDDTEGSKMEEVD</sequence>
<evidence type="ECO:0000256" key="5">
    <source>
        <dbReference type="ARBA" id="ARBA00022840"/>
    </source>
</evidence>
<keyword evidence="6 11" id="KW-0346">Stress response</keyword>
<name>A0A1R3H9C6_9ROSI</name>
<reference evidence="12" key="1">
    <citation type="submission" date="2013-09" db="EMBL/GenBank/DDBJ databases">
        <title>Corchorus olitorius genome sequencing.</title>
        <authorList>
            <person name="Alam M."/>
            <person name="Haque M.S."/>
            <person name="Islam M.S."/>
            <person name="Emdad E.M."/>
            <person name="Islam M.M."/>
            <person name="Ahmed B."/>
            <person name="Halim A."/>
            <person name="Hossen Q.M.M."/>
            <person name="Hossain M.Z."/>
            <person name="Ahmed R."/>
            <person name="Khan M.M."/>
            <person name="Islam R."/>
            <person name="Rashid M.M."/>
            <person name="Khan S.A."/>
            <person name="Rahman M.S."/>
            <person name="Alam M."/>
            <person name="Yahiya A.S."/>
            <person name="Khan M.S."/>
            <person name="Azam M.S."/>
            <person name="Haque T."/>
            <person name="Lashkar M.Z.H."/>
            <person name="Akhand A.I."/>
            <person name="Morshed G."/>
            <person name="Roy S."/>
            <person name="Uddin K.S."/>
            <person name="Rabeya T."/>
            <person name="Hossain A.S."/>
            <person name="Chowdhury A."/>
            <person name="Snigdha A.R."/>
            <person name="Mortoza M.S."/>
            <person name="Matin S.A."/>
            <person name="Hoque S.M.E."/>
            <person name="Islam M.K."/>
            <person name="Roy D.K."/>
            <person name="Haider R."/>
            <person name="Moosa M.M."/>
            <person name="Elias S.M."/>
            <person name="Hasan A.M."/>
            <person name="Jahan S."/>
            <person name="Shafiuddin M."/>
            <person name="Mahmood N."/>
            <person name="Shommy N.S."/>
        </authorList>
    </citation>
    <scope>NUCLEOTIDE SEQUENCE [LARGE SCALE GENOMIC DNA]</scope>
    <source>
        <strain evidence="12">cv. O-4</strain>
    </source>
</reference>
<dbReference type="FunFam" id="3.40.50.11260:FF:000001">
    <property type="entry name" value="Heat shock protein 90 alpha"/>
    <property type="match status" value="1"/>
</dbReference>
<dbReference type="GO" id="GO:0051082">
    <property type="term" value="F:unfolded protein binding"/>
    <property type="evidence" value="ECO:0007669"/>
    <property type="project" value="InterPro"/>
</dbReference>
<evidence type="ECO:0000313" key="11">
    <source>
        <dbReference type="EMBL" id="OMO66873.1"/>
    </source>
</evidence>
<dbReference type="PIRSF" id="PIRSF002583">
    <property type="entry name" value="Hsp90"/>
    <property type="match status" value="1"/>
</dbReference>
<dbReference type="InterPro" id="IPR001404">
    <property type="entry name" value="Hsp90_fam"/>
</dbReference>
<evidence type="ECO:0000256" key="4">
    <source>
        <dbReference type="ARBA" id="ARBA00022741"/>
    </source>
</evidence>
<dbReference type="FunFam" id="3.30.565.10:FF:000012">
    <property type="entry name" value="Heat shock cognate protein"/>
    <property type="match status" value="1"/>
</dbReference>
<evidence type="ECO:0000256" key="8">
    <source>
        <dbReference type="PIRSR" id="PIRSR002583-1"/>
    </source>
</evidence>
<evidence type="ECO:0000256" key="9">
    <source>
        <dbReference type="SAM" id="MobiDB-lite"/>
    </source>
</evidence>
<dbReference type="OrthoDB" id="28737at2759"/>
<dbReference type="InterPro" id="IPR003594">
    <property type="entry name" value="HATPase_dom"/>
</dbReference>
<keyword evidence="3" id="KW-0963">Cytoplasm</keyword>
<evidence type="ECO:0000259" key="10">
    <source>
        <dbReference type="SMART" id="SM00387"/>
    </source>
</evidence>
<comment type="similarity">
    <text evidence="2">Belongs to the heat shock protein 90 family.</text>
</comment>
<evidence type="ECO:0000256" key="1">
    <source>
        <dbReference type="ARBA" id="ARBA00004496"/>
    </source>
</evidence>
<dbReference type="SUPFAM" id="SSF54211">
    <property type="entry name" value="Ribosomal protein S5 domain 2-like"/>
    <property type="match status" value="1"/>
</dbReference>
<comment type="caution">
    <text evidence="11">The sequence shown here is derived from an EMBL/GenBank/DDBJ whole genome shotgun (WGS) entry which is preliminary data.</text>
</comment>
<dbReference type="SMART" id="SM00387">
    <property type="entry name" value="HATPase_c"/>
    <property type="match status" value="1"/>
</dbReference>
<dbReference type="SUPFAM" id="SSF110942">
    <property type="entry name" value="HSP90 C-terminal domain"/>
    <property type="match status" value="1"/>
</dbReference>
<feature type="region of interest" description="Disordered" evidence="9">
    <location>
        <begin position="217"/>
        <end position="245"/>
    </location>
</feature>
<feature type="binding site" evidence="8">
    <location>
        <position position="370"/>
    </location>
    <ligand>
        <name>ATP</name>
        <dbReference type="ChEBI" id="CHEBI:30616"/>
    </ligand>
</feature>